<evidence type="ECO:0000256" key="4">
    <source>
        <dbReference type="ARBA" id="ARBA00022801"/>
    </source>
</evidence>
<feature type="modified residue" description="3-oxoalanine (Cys)" evidence="6">
    <location>
        <position position="64"/>
    </location>
</feature>
<sequence>MKAVLLLSIWFGIISAAKKANIVFILTDDQDLLLGGVTPIKQVQTLIANKGATFSNAFVSTPICCPSRSSILTGRYLHNHKTVNNSFSGGCSSLNWQQNWEPLTFGQVLHSAGYRTFYAGKYLNAYGYQKAGGTAHVPVGWDWWLGLVGNSRYYNYTLSINGTAHRFSDQYLTNVIQNYSVMFLESVAHSSDSFLMVLAPPAPHAPYTPEPKYRGRFEGTKVPRTPNFNTPKLRSRHWLMNMEPSPLPADTVALLDSYQARRWETLLSVDDMVAATVRTLQRTGQLDNTYIIYSSDHGYHLGQYALPWDKRQPYETDIRVPMFVRGPGIPAKSLVDSVVVNIDIAPTIVDMAGLPVLSNMDGQSFLRDATNLQGLPPNRSFFIEYVGEGDMNTVSTDCPLNNDNTLSECYPSSACKCQDSRNNTYNCIRNIDQERNFLFCNFYQQTGHLWEYYNLNSDPYQLNNTYQSLSLLDRTRLQDALLRLTTCKHSSCD</sequence>
<dbReference type="GO" id="GO:0005539">
    <property type="term" value="F:glycosaminoglycan binding"/>
    <property type="evidence" value="ECO:0007669"/>
    <property type="project" value="TreeGrafter"/>
</dbReference>
<dbReference type="AlphaFoldDB" id="A0A1B6KZS0"/>
<comment type="cofactor">
    <cofactor evidence="1">
        <name>Ca(2+)</name>
        <dbReference type="ChEBI" id="CHEBI:29108"/>
    </cofactor>
</comment>
<dbReference type="PIRSF" id="PIRSF036666">
    <property type="entry name" value="G6S"/>
    <property type="match status" value="1"/>
</dbReference>
<dbReference type="PROSITE" id="PS00523">
    <property type="entry name" value="SULFATASE_1"/>
    <property type="match status" value="1"/>
</dbReference>
<dbReference type="InterPro" id="IPR017850">
    <property type="entry name" value="Alkaline_phosphatase_core_sf"/>
</dbReference>
<evidence type="ECO:0000256" key="3">
    <source>
        <dbReference type="ARBA" id="ARBA00022729"/>
    </source>
</evidence>
<proteinExistence type="inferred from homology"/>
<protein>
    <recommendedName>
        <fullName evidence="8">Sulfatase N-terminal domain-containing protein</fullName>
    </recommendedName>
</protein>
<dbReference type="GO" id="GO:0030203">
    <property type="term" value="P:glycosaminoglycan metabolic process"/>
    <property type="evidence" value="ECO:0007669"/>
    <property type="project" value="InterPro"/>
</dbReference>
<feature type="chain" id="PRO_5008586990" description="Sulfatase N-terminal domain-containing protein" evidence="7">
    <location>
        <begin position="17"/>
        <end position="493"/>
    </location>
</feature>
<dbReference type="Pfam" id="PF00884">
    <property type="entry name" value="Sulfatase"/>
    <property type="match status" value="1"/>
</dbReference>
<organism evidence="9">
    <name type="scientific">Graphocephala atropunctata</name>
    <dbReference type="NCBI Taxonomy" id="36148"/>
    <lineage>
        <taxon>Eukaryota</taxon>
        <taxon>Metazoa</taxon>
        <taxon>Ecdysozoa</taxon>
        <taxon>Arthropoda</taxon>
        <taxon>Hexapoda</taxon>
        <taxon>Insecta</taxon>
        <taxon>Pterygota</taxon>
        <taxon>Neoptera</taxon>
        <taxon>Paraneoptera</taxon>
        <taxon>Hemiptera</taxon>
        <taxon>Auchenorrhyncha</taxon>
        <taxon>Membracoidea</taxon>
        <taxon>Cicadellidae</taxon>
        <taxon>Cicadellinae</taxon>
        <taxon>Cicadellini</taxon>
        <taxon>Graphocephala</taxon>
    </lineage>
</organism>
<feature type="signal peptide" evidence="7">
    <location>
        <begin position="1"/>
        <end position="16"/>
    </location>
</feature>
<keyword evidence="4" id="KW-0378">Hydrolase</keyword>
<dbReference type="Gene3D" id="3.40.720.10">
    <property type="entry name" value="Alkaline Phosphatase, subunit A"/>
    <property type="match status" value="1"/>
</dbReference>
<name>A0A1B6KZS0_9HEMI</name>
<dbReference type="SUPFAM" id="SSF53649">
    <property type="entry name" value="Alkaline phosphatase-like"/>
    <property type="match status" value="1"/>
</dbReference>
<evidence type="ECO:0000259" key="8">
    <source>
        <dbReference type="Pfam" id="PF00884"/>
    </source>
</evidence>
<dbReference type="PANTHER" id="PTHR43108">
    <property type="entry name" value="N-ACETYLGLUCOSAMINE-6-SULFATASE FAMILY MEMBER"/>
    <property type="match status" value="1"/>
</dbReference>
<evidence type="ECO:0000256" key="6">
    <source>
        <dbReference type="PIRSR" id="PIRSR036666-50"/>
    </source>
</evidence>
<keyword evidence="3 7" id="KW-0732">Signal</keyword>
<dbReference type="CDD" id="cd16147">
    <property type="entry name" value="G6S"/>
    <property type="match status" value="1"/>
</dbReference>
<keyword evidence="5" id="KW-0325">Glycoprotein</keyword>
<dbReference type="EMBL" id="GEBQ01023024">
    <property type="protein sequence ID" value="JAT16953.1"/>
    <property type="molecule type" value="Transcribed_RNA"/>
</dbReference>
<evidence type="ECO:0000256" key="7">
    <source>
        <dbReference type="SAM" id="SignalP"/>
    </source>
</evidence>
<evidence type="ECO:0000256" key="2">
    <source>
        <dbReference type="ARBA" id="ARBA00008779"/>
    </source>
</evidence>
<accession>A0A1B6KZS0</accession>
<feature type="domain" description="Sulfatase N-terminal" evidence="8">
    <location>
        <begin position="21"/>
        <end position="353"/>
    </location>
</feature>
<dbReference type="InterPro" id="IPR012251">
    <property type="entry name" value="GlcNAc_6-SO4ase"/>
</dbReference>
<comment type="similarity">
    <text evidence="2">Belongs to the sulfatase family.</text>
</comment>
<dbReference type="PROSITE" id="PS00149">
    <property type="entry name" value="SULFATASE_2"/>
    <property type="match status" value="1"/>
</dbReference>
<dbReference type="PANTHER" id="PTHR43108:SF8">
    <property type="entry name" value="SD21168P"/>
    <property type="match status" value="1"/>
</dbReference>
<evidence type="ECO:0000256" key="5">
    <source>
        <dbReference type="ARBA" id="ARBA00023180"/>
    </source>
</evidence>
<evidence type="ECO:0000313" key="9">
    <source>
        <dbReference type="EMBL" id="JAT16953.1"/>
    </source>
</evidence>
<gene>
    <name evidence="9" type="ORF">g.3692</name>
</gene>
<reference evidence="9" key="1">
    <citation type="submission" date="2015-11" db="EMBL/GenBank/DDBJ databases">
        <title>De novo transcriptome assembly of four potential Pierce s Disease insect vectors from Arizona vineyards.</title>
        <authorList>
            <person name="Tassone E.E."/>
        </authorList>
    </citation>
    <scope>NUCLEOTIDE SEQUENCE</scope>
</reference>
<dbReference type="InterPro" id="IPR000917">
    <property type="entry name" value="Sulfatase_N"/>
</dbReference>
<dbReference type="InterPro" id="IPR024607">
    <property type="entry name" value="Sulfatase_CS"/>
</dbReference>
<comment type="PTM">
    <text evidence="6">The conversion to 3-oxoalanine (also known as C-formylglycine, FGly), of a serine or cysteine residue in prokaryotes and of a cysteine residue in eukaryotes, is critical for catalytic activity.</text>
</comment>
<dbReference type="GO" id="GO:0008449">
    <property type="term" value="F:N-acetylglucosamine-6-sulfatase activity"/>
    <property type="evidence" value="ECO:0007669"/>
    <property type="project" value="InterPro"/>
</dbReference>
<evidence type="ECO:0000256" key="1">
    <source>
        <dbReference type="ARBA" id="ARBA00001913"/>
    </source>
</evidence>